<proteinExistence type="predicted"/>
<sequence length="213" mass="22640">MPQQISAPHGGQDRGRSRGADVRHDLWGPTLLRAVVALIFAAVTVFWQEPSLGAGRWVMAFFLVGTGVSAIFLQLRLNRREDVDLGPSRNIPQSYGVLYVLGGVLTAVVASSDWLFVLFSAVILGLCGITELVLGMRFRGQFPLGRDWTLCGVVTVFAAMGMVLVETLGTKAELGVVGGAAIIVGVTQLIAALSLRHDARAADKALTDPGRTA</sequence>
<organism evidence="3 4">
    <name type="scientific">Kocuria marina subsp. indica</name>
    <dbReference type="NCBI Taxonomy" id="1049583"/>
    <lineage>
        <taxon>Bacteria</taxon>
        <taxon>Bacillati</taxon>
        <taxon>Actinomycetota</taxon>
        <taxon>Actinomycetes</taxon>
        <taxon>Micrococcales</taxon>
        <taxon>Micrococcaceae</taxon>
        <taxon>Kocuria</taxon>
    </lineage>
</organism>
<gene>
    <name evidence="3" type="ORF">SAMN06296028_10739</name>
</gene>
<keyword evidence="2" id="KW-0812">Transmembrane</keyword>
<keyword evidence="4" id="KW-1185">Reference proteome</keyword>
<feature type="transmembrane region" description="Helical" evidence="2">
    <location>
        <begin position="54"/>
        <end position="73"/>
    </location>
</feature>
<feature type="transmembrane region" description="Helical" evidence="2">
    <location>
        <begin position="174"/>
        <end position="195"/>
    </location>
</feature>
<accession>A0A1X7D004</accession>
<feature type="transmembrane region" description="Helical" evidence="2">
    <location>
        <begin position="116"/>
        <end position="136"/>
    </location>
</feature>
<dbReference type="AlphaFoldDB" id="A0A1X7D004"/>
<evidence type="ECO:0000256" key="1">
    <source>
        <dbReference type="SAM" id="MobiDB-lite"/>
    </source>
</evidence>
<feature type="compositionally biased region" description="Basic and acidic residues" evidence="1">
    <location>
        <begin position="11"/>
        <end position="20"/>
    </location>
</feature>
<protein>
    <recommendedName>
        <fullName evidence="5">DUF308 domain-containing protein</fullName>
    </recommendedName>
</protein>
<feature type="transmembrane region" description="Helical" evidence="2">
    <location>
        <begin position="148"/>
        <end position="168"/>
    </location>
</feature>
<dbReference type="Proteomes" id="UP000192929">
    <property type="component" value="Unassembled WGS sequence"/>
</dbReference>
<reference evidence="4" key="1">
    <citation type="submission" date="2017-04" db="EMBL/GenBank/DDBJ databases">
        <authorList>
            <person name="Varghese N."/>
            <person name="Submissions S."/>
        </authorList>
    </citation>
    <scope>NUCLEOTIDE SEQUENCE [LARGE SCALE GENOMIC DNA]</scope>
    <source>
        <strain evidence="4">NIO-1021</strain>
    </source>
</reference>
<dbReference type="EMBL" id="FXAC01000007">
    <property type="protein sequence ID" value="SMF05850.1"/>
    <property type="molecule type" value="Genomic_DNA"/>
</dbReference>
<keyword evidence="2" id="KW-1133">Transmembrane helix</keyword>
<evidence type="ECO:0000313" key="3">
    <source>
        <dbReference type="EMBL" id="SMF05850.1"/>
    </source>
</evidence>
<feature type="region of interest" description="Disordered" evidence="1">
    <location>
        <begin position="1"/>
        <end position="20"/>
    </location>
</feature>
<keyword evidence="2" id="KW-0472">Membrane</keyword>
<feature type="transmembrane region" description="Helical" evidence="2">
    <location>
        <begin position="26"/>
        <end position="48"/>
    </location>
</feature>
<evidence type="ECO:0008006" key="5">
    <source>
        <dbReference type="Google" id="ProtNLM"/>
    </source>
</evidence>
<feature type="transmembrane region" description="Helical" evidence="2">
    <location>
        <begin position="94"/>
        <end position="110"/>
    </location>
</feature>
<evidence type="ECO:0000256" key="2">
    <source>
        <dbReference type="SAM" id="Phobius"/>
    </source>
</evidence>
<dbReference type="RefSeq" id="WP_240505634.1">
    <property type="nucleotide sequence ID" value="NZ_FXAC01000007.1"/>
</dbReference>
<evidence type="ECO:0000313" key="4">
    <source>
        <dbReference type="Proteomes" id="UP000192929"/>
    </source>
</evidence>
<name>A0A1X7D004_9MICC</name>